<feature type="domain" description="Amidohydrolase-related" evidence="2">
    <location>
        <begin position="110"/>
        <end position="274"/>
    </location>
</feature>
<sequence length="281" mass="31561">MTPGEHIPIIDTHIHLFAQSHLPRLAWTSDLPTDHVLNRGHTVDVYKAATSGVSNLVGFVFLETDRKSGLVEDQWADALQEAAFLSRVVRGEPLPGEGHERADSKLVLGVVPWAPVPAGGNALAKYVGRVWDMYPGDHRDKVKGFRYLLQDKPRNVMLQGDFIDGLVWLGEHNLSFDLGIDARSTGLFQLEEAIQMMEKLRDRSSPVKIIINHLCKPNLRLSGTEDVRSQPDFVRWKALIEKLAGHDFSYMKLSGLFSELPPQSTDTPDDTESFVIRNYVR</sequence>
<evidence type="ECO:0000256" key="1">
    <source>
        <dbReference type="ARBA" id="ARBA00038310"/>
    </source>
</evidence>
<name>A0A0N1H716_9EURO</name>
<reference evidence="3 4" key="1">
    <citation type="submission" date="2015-06" db="EMBL/GenBank/DDBJ databases">
        <title>Draft genome of the ant-associated black yeast Phialophora attae CBS 131958.</title>
        <authorList>
            <person name="Moreno L.F."/>
            <person name="Stielow B.J."/>
            <person name="de Hoog S."/>
            <person name="Vicente V.A."/>
            <person name="Weiss V.A."/>
            <person name="de Vries M."/>
            <person name="Cruz L.M."/>
            <person name="Souza E.M."/>
        </authorList>
    </citation>
    <scope>NUCLEOTIDE SEQUENCE [LARGE SCALE GENOMIC DNA]</scope>
    <source>
        <strain evidence="3 4">CBS 131958</strain>
    </source>
</reference>
<dbReference type="EMBL" id="LFJN01000019">
    <property type="protein sequence ID" value="KPI38292.1"/>
    <property type="molecule type" value="Genomic_DNA"/>
</dbReference>
<dbReference type="InterPro" id="IPR006680">
    <property type="entry name" value="Amidohydro-rel"/>
</dbReference>
<accession>A0A0N1H716</accession>
<proteinExistence type="inferred from homology"/>
<dbReference type="PANTHER" id="PTHR43569">
    <property type="entry name" value="AMIDOHYDROLASE"/>
    <property type="match status" value="1"/>
</dbReference>
<evidence type="ECO:0000313" key="4">
    <source>
        <dbReference type="Proteomes" id="UP000038010"/>
    </source>
</evidence>
<evidence type="ECO:0000259" key="2">
    <source>
        <dbReference type="Pfam" id="PF04909"/>
    </source>
</evidence>
<gene>
    <name evidence="3" type="ORF">AB675_12166</name>
</gene>
<comment type="caution">
    <text evidence="3">The sequence shown here is derived from an EMBL/GenBank/DDBJ whole genome shotgun (WGS) entry which is preliminary data.</text>
</comment>
<dbReference type="AlphaFoldDB" id="A0A0N1H716"/>
<dbReference type="Gene3D" id="3.20.20.140">
    <property type="entry name" value="Metal-dependent hydrolases"/>
    <property type="match status" value="1"/>
</dbReference>
<keyword evidence="4" id="KW-1185">Reference proteome</keyword>
<dbReference type="GO" id="GO:0016787">
    <property type="term" value="F:hydrolase activity"/>
    <property type="evidence" value="ECO:0007669"/>
    <property type="project" value="InterPro"/>
</dbReference>
<dbReference type="InterPro" id="IPR052350">
    <property type="entry name" value="Metallo-dep_Lactonases"/>
</dbReference>
<dbReference type="VEuPathDB" id="FungiDB:AB675_12166"/>
<dbReference type="STRING" id="1664694.A0A0N1H716"/>
<dbReference type="InterPro" id="IPR032466">
    <property type="entry name" value="Metal_Hydrolase"/>
</dbReference>
<protein>
    <submittedName>
        <fullName evidence="3">L-rhamnono-gamma-lactonase</fullName>
    </submittedName>
</protein>
<dbReference type="Proteomes" id="UP000038010">
    <property type="component" value="Unassembled WGS sequence"/>
</dbReference>
<dbReference type="RefSeq" id="XP_017998255.1">
    <property type="nucleotide sequence ID" value="XM_018141072.1"/>
</dbReference>
<evidence type="ECO:0000313" key="3">
    <source>
        <dbReference type="EMBL" id="KPI38292.1"/>
    </source>
</evidence>
<dbReference type="PANTHER" id="PTHR43569:SF2">
    <property type="entry name" value="AMIDOHYDROLASE-RELATED DOMAIN-CONTAINING PROTEIN"/>
    <property type="match status" value="1"/>
</dbReference>
<dbReference type="GeneID" id="28732953"/>
<dbReference type="Pfam" id="PF04909">
    <property type="entry name" value="Amidohydro_2"/>
    <property type="match status" value="1"/>
</dbReference>
<dbReference type="SUPFAM" id="SSF51556">
    <property type="entry name" value="Metallo-dependent hydrolases"/>
    <property type="match status" value="1"/>
</dbReference>
<comment type="similarity">
    <text evidence="1">Belongs to the metallo-dependent hydrolases superfamily.</text>
</comment>
<organism evidence="3 4">
    <name type="scientific">Cyphellophora attinorum</name>
    <dbReference type="NCBI Taxonomy" id="1664694"/>
    <lineage>
        <taxon>Eukaryota</taxon>
        <taxon>Fungi</taxon>
        <taxon>Dikarya</taxon>
        <taxon>Ascomycota</taxon>
        <taxon>Pezizomycotina</taxon>
        <taxon>Eurotiomycetes</taxon>
        <taxon>Chaetothyriomycetidae</taxon>
        <taxon>Chaetothyriales</taxon>
        <taxon>Cyphellophoraceae</taxon>
        <taxon>Cyphellophora</taxon>
    </lineage>
</organism>
<dbReference type="OrthoDB" id="2135488at2759"/>